<gene>
    <name evidence="3" type="ORF">EVG20_g10508</name>
</gene>
<keyword evidence="2" id="KW-0472">Membrane</keyword>
<keyword evidence="4" id="KW-1185">Reference proteome</keyword>
<evidence type="ECO:0000313" key="3">
    <source>
        <dbReference type="EMBL" id="TFY52535.1"/>
    </source>
</evidence>
<sequence length="381" mass="41242">MCGEEYFAISISDLWAVSVLYGLYVALFGGSIYVLVYRRPNVYHLSTSVTLFLLTTAYIGLYLAQVLGSPIVISNSSIILNGIISPCGSGTSGRLHEALTDDLFGALIGIIFTFMSLVADGVLIYRCVVLWSQRLGRWIGVLLGTLLLANTAMGISASYYTMQVYFLERQQTLLSEEALPPPKWIQVTNNEDISSTADNCLELAVNVISTILIGKPTPRYRMITCQNTYMLGYSLTYLVHDPPVREDISIESGSLISASQLVLICTSFNAKLVAYNVIAPTLIIVRVGLGQGFDSVVETTHQQRACQGIRETQVRSIRFAEHRTTTTDGTHLASLRAIVPAAGPDPGGDAHSADHGSERSNALGQAEGAKAEKVEVGLNVV</sequence>
<keyword evidence="2" id="KW-1133">Transmembrane helix</keyword>
<feature type="region of interest" description="Disordered" evidence="1">
    <location>
        <begin position="339"/>
        <end position="368"/>
    </location>
</feature>
<dbReference type="AlphaFoldDB" id="A0A4Y9XR36"/>
<feature type="transmembrane region" description="Helical" evidence="2">
    <location>
        <begin position="14"/>
        <end position="36"/>
    </location>
</feature>
<accession>A0A4Y9XR36</accession>
<feature type="transmembrane region" description="Helical" evidence="2">
    <location>
        <begin position="103"/>
        <end position="126"/>
    </location>
</feature>
<evidence type="ECO:0000256" key="2">
    <source>
        <dbReference type="SAM" id="Phobius"/>
    </source>
</evidence>
<proteinExistence type="predicted"/>
<comment type="caution">
    <text evidence="3">The sequence shown here is derived from an EMBL/GenBank/DDBJ whole genome shotgun (WGS) entry which is preliminary data.</text>
</comment>
<feature type="transmembrane region" description="Helical" evidence="2">
    <location>
        <begin position="43"/>
        <end position="64"/>
    </location>
</feature>
<evidence type="ECO:0000256" key="1">
    <source>
        <dbReference type="SAM" id="MobiDB-lite"/>
    </source>
</evidence>
<name>A0A4Y9XR36_9AGAM</name>
<keyword evidence="2" id="KW-0812">Transmembrane</keyword>
<protein>
    <submittedName>
        <fullName evidence="3">Uncharacterized protein</fullName>
    </submittedName>
</protein>
<dbReference type="Proteomes" id="UP000298327">
    <property type="component" value="Unassembled WGS sequence"/>
</dbReference>
<evidence type="ECO:0000313" key="4">
    <source>
        <dbReference type="Proteomes" id="UP000298327"/>
    </source>
</evidence>
<organism evidence="3 4">
    <name type="scientific">Dentipellis fragilis</name>
    <dbReference type="NCBI Taxonomy" id="205917"/>
    <lineage>
        <taxon>Eukaryota</taxon>
        <taxon>Fungi</taxon>
        <taxon>Dikarya</taxon>
        <taxon>Basidiomycota</taxon>
        <taxon>Agaricomycotina</taxon>
        <taxon>Agaricomycetes</taxon>
        <taxon>Russulales</taxon>
        <taxon>Hericiaceae</taxon>
        <taxon>Dentipellis</taxon>
    </lineage>
</organism>
<feature type="transmembrane region" description="Helical" evidence="2">
    <location>
        <begin position="138"/>
        <end position="160"/>
    </location>
</feature>
<reference evidence="3 4" key="1">
    <citation type="submission" date="2019-02" db="EMBL/GenBank/DDBJ databases">
        <title>Genome sequencing of the rare red list fungi Dentipellis fragilis.</title>
        <authorList>
            <person name="Buettner E."/>
            <person name="Kellner H."/>
        </authorList>
    </citation>
    <scope>NUCLEOTIDE SEQUENCE [LARGE SCALE GENOMIC DNA]</scope>
    <source>
        <strain evidence="3 4">DSM 105465</strain>
    </source>
</reference>
<dbReference type="EMBL" id="SEOQ01001289">
    <property type="protein sequence ID" value="TFY52535.1"/>
    <property type="molecule type" value="Genomic_DNA"/>
</dbReference>